<dbReference type="RefSeq" id="WP_011799209.1">
    <property type="nucleotide sequence ID" value="NC_008769.1"/>
</dbReference>
<dbReference type="HOGENOM" id="CLU_000243_0_1_11"/>
<dbReference type="SMR" id="A0A0H3M4K0"/>
<proteinExistence type="inferred from homology"/>
<evidence type="ECO:0000256" key="1">
    <source>
        <dbReference type="ARBA" id="ARBA00010652"/>
    </source>
</evidence>
<feature type="domain" description="PPE family C-terminal" evidence="3">
    <location>
        <begin position="299"/>
        <end position="381"/>
    </location>
</feature>
<dbReference type="InterPro" id="IPR038332">
    <property type="entry name" value="PPE_sf"/>
</dbReference>
<evidence type="ECO:0000259" key="2">
    <source>
        <dbReference type="Pfam" id="PF00823"/>
    </source>
</evidence>
<dbReference type="InterPro" id="IPR000030">
    <property type="entry name" value="PPE_dom"/>
</dbReference>
<evidence type="ECO:0000259" key="3">
    <source>
        <dbReference type="Pfam" id="PF12484"/>
    </source>
</evidence>
<dbReference type="Pfam" id="PF12484">
    <property type="entry name" value="PPE-SVP"/>
    <property type="match status" value="1"/>
</dbReference>
<dbReference type="PANTHER" id="PTHR46766">
    <property type="entry name" value="GLUTAMINE-RICH PROTEIN 2"/>
    <property type="match status" value="1"/>
</dbReference>
<evidence type="ECO:0000313" key="4">
    <source>
        <dbReference type="EMBL" id="CAL71730.1"/>
    </source>
</evidence>
<feature type="domain" description="PPE" evidence="2">
    <location>
        <begin position="3"/>
        <end position="165"/>
    </location>
</feature>
<dbReference type="FunFam" id="1.20.1260.20:FF:000001">
    <property type="entry name" value="PPE family protein PPE41"/>
    <property type="match status" value="1"/>
</dbReference>
<accession>A0A0H3M4K0</accession>
<dbReference type="InterPro" id="IPR022171">
    <property type="entry name" value="PPE_C"/>
</dbReference>
<protein>
    <submittedName>
        <fullName evidence="4">PPE family protein</fullName>
    </submittedName>
</protein>
<dbReference type="SUPFAM" id="SSF140459">
    <property type="entry name" value="PE/PPE dimer-like"/>
    <property type="match status" value="1"/>
</dbReference>
<dbReference type="PANTHER" id="PTHR46766:SF1">
    <property type="entry name" value="GLUTAMINE-RICH PROTEIN 2"/>
    <property type="match status" value="1"/>
</dbReference>
<dbReference type="Proteomes" id="UP000001472">
    <property type="component" value="Chromosome"/>
</dbReference>
<dbReference type="Pfam" id="PF00823">
    <property type="entry name" value="PPE"/>
    <property type="match status" value="1"/>
</dbReference>
<dbReference type="EMBL" id="AM408590">
    <property type="protein sequence ID" value="CAL71730.1"/>
    <property type="molecule type" value="Genomic_DNA"/>
</dbReference>
<evidence type="ECO:0000313" key="5">
    <source>
        <dbReference type="Proteomes" id="UP000001472"/>
    </source>
</evidence>
<dbReference type="KEGG" id="mbb:BCG_1743c"/>
<comment type="similarity">
    <text evidence="1">Belongs to the mycobacterial PPE family.</text>
</comment>
<gene>
    <name evidence="4" type="primary">PPE22</name>
    <name evidence="4" type="ordered locus">BCG_1743c</name>
</gene>
<dbReference type="AlphaFoldDB" id="A0A0H3M4K0"/>
<dbReference type="Gene3D" id="1.20.1260.20">
    <property type="entry name" value="PPE superfamily"/>
    <property type="match status" value="1"/>
</dbReference>
<sequence length="385" mass="38386">MAFGALPPEVNSGRMYCGPGSAPMVAAASAWNGLAAELSVAAVGYERVITTLQTEEWLGPASTLMVEAVAPYVAWMRATAIQAEQAASQARAAAAAYETAFAAIVPPPLIAANRARLTSLVTHNVFGQNTASIAATEAQYAEMWAQDAMAMYGYAGSSATATKVTPFAPPPNTTSPSAAATQLSAVAKAAGTSAGAAQSAIAELIAHLPNTLLGLTSPLSSALTAAATPGWLEWFINWYLPISQLFYNTVGLPYFAIGIGNSLITSWRALGWIGPEAAEAAAAAPAAVGAAVGGTGPVSAGLGNAATIGKLSVPPNWAGASPSLAPTVGSASAPLVSDIVEQPEAGAAGNLLGGMPLAGSGTGTGGAGPRYGFRVTVMSRPPFAG</sequence>
<organism evidence="4 5">
    <name type="scientific">Mycobacterium bovis (strain BCG / Pasteur 1173P2)</name>
    <dbReference type="NCBI Taxonomy" id="410289"/>
    <lineage>
        <taxon>Bacteria</taxon>
        <taxon>Bacillati</taxon>
        <taxon>Actinomycetota</taxon>
        <taxon>Actinomycetes</taxon>
        <taxon>Mycobacteriales</taxon>
        <taxon>Mycobacteriaceae</taxon>
        <taxon>Mycobacterium</taxon>
        <taxon>Mycobacterium tuberculosis complex</taxon>
    </lineage>
</organism>
<reference evidence="4 5" key="1">
    <citation type="journal article" date="2007" name="Proc. Natl. Acad. Sci. U.S.A.">
        <title>Genome plasticity of BCG and impact on vaccine efficacy.</title>
        <authorList>
            <person name="Brosch R."/>
            <person name="Gordon S.V."/>
            <person name="Garnier T."/>
            <person name="Eiglmeier K."/>
            <person name="Frigui W."/>
            <person name="Valenti P."/>
            <person name="Dos Santos S."/>
            <person name="Duthoy S."/>
            <person name="Lacroix C."/>
            <person name="Garcia-Pelayo C."/>
            <person name="Inwald J.K."/>
            <person name="Golby P."/>
            <person name="Garcia J.N."/>
            <person name="Hewinson R.G."/>
            <person name="Behr M.A."/>
            <person name="Quail M.A."/>
            <person name="Churcher C."/>
            <person name="Barrell B.G."/>
            <person name="Parkhill J."/>
            <person name="Cole S.T."/>
        </authorList>
    </citation>
    <scope>NUCLEOTIDE SEQUENCE [LARGE SCALE GENOMIC DNA]</scope>
    <source>
        <strain evidence="5">BCG / Pasteur 1173P2</strain>
    </source>
</reference>
<dbReference type="GO" id="GO:0052572">
    <property type="term" value="P:response to host immune response"/>
    <property type="evidence" value="ECO:0007669"/>
    <property type="project" value="TreeGrafter"/>
</dbReference>
<name>A0A0H3M4K0_MYCBP</name>